<dbReference type="Pfam" id="PF13673">
    <property type="entry name" value="Acetyltransf_10"/>
    <property type="match status" value="1"/>
</dbReference>
<evidence type="ECO:0000313" key="3">
    <source>
        <dbReference type="Proteomes" id="UP001501161"/>
    </source>
</evidence>
<dbReference type="SUPFAM" id="SSF55729">
    <property type="entry name" value="Acyl-CoA N-acyltransferases (Nat)"/>
    <property type="match status" value="1"/>
</dbReference>
<name>A0ABN2X7H3_9ACTN</name>
<dbReference type="RefSeq" id="WP_231248673.1">
    <property type="nucleotide sequence ID" value="NZ_BAAAMQ010000010.1"/>
</dbReference>
<protein>
    <submittedName>
        <fullName evidence="2">GNAT family N-acetyltransferase</fullName>
    </submittedName>
</protein>
<feature type="domain" description="N-acetyltransferase" evidence="1">
    <location>
        <begin position="8"/>
        <end position="145"/>
    </location>
</feature>
<reference evidence="2 3" key="1">
    <citation type="journal article" date="2019" name="Int. J. Syst. Evol. Microbiol.">
        <title>The Global Catalogue of Microorganisms (GCM) 10K type strain sequencing project: providing services to taxonomists for standard genome sequencing and annotation.</title>
        <authorList>
            <consortium name="The Broad Institute Genomics Platform"/>
            <consortium name="The Broad Institute Genome Sequencing Center for Infectious Disease"/>
            <person name="Wu L."/>
            <person name="Ma J."/>
        </authorList>
    </citation>
    <scope>NUCLEOTIDE SEQUENCE [LARGE SCALE GENOMIC DNA]</scope>
    <source>
        <strain evidence="2 3">JCM 13813</strain>
    </source>
</reference>
<dbReference type="PROSITE" id="PS51186">
    <property type="entry name" value="GNAT"/>
    <property type="match status" value="1"/>
</dbReference>
<gene>
    <name evidence="2" type="ORF">GCM10009726_19650</name>
</gene>
<evidence type="ECO:0000313" key="2">
    <source>
        <dbReference type="EMBL" id="GAA2106575.1"/>
    </source>
</evidence>
<keyword evidence="3" id="KW-1185">Reference proteome</keyword>
<dbReference type="InterPro" id="IPR000182">
    <property type="entry name" value="GNAT_dom"/>
</dbReference>
<sequence>MSVRVLTTTVDDLDARTAYAVWRLRQDVFVVEQDCPYPDLDGRDLEPATRHVVLLEDDTVLGTLRVLDDGGWARIGRVVVARSARGRGLAAMLMDEAMALCGDREVRLDAQTPLTGFYAGYGFAVAGPEFDEDGIMHVPMRRARA</sequence>
<dbReference type="InterPro" id="IPR016181">
    <property type="entry name" value="Acyl_CoA_acyltransferase"/>
</dbReference>
<dbReference type="EMBL" id="BAAAMQ010000010">
    <property type="protein sequence ID" value="GAA2106575.1"/>
    <property type="molecule type" value="Genomic_DNA"/>
</dbReference>
<comment type="caution">
    <text evidence="2">The sequence shown here is derived from an EMBL/GenBank/DDBJ whole genome shotgun (WGS) entry which is preliminary data.</text>
</comment>
<evidence type="ECO:0000259" key="1">
    <source>
        <dbReference type="PROSITE" id="PS51186"/>
    </source>
</evidence>
<proteinExistence type="predicted"/>
<organism evidence="2 3">
    <name type="scientific">Nocardioides furvisabuli</name>
    <dbReference type="NCBI Taxonomy" id="375542"/>
    <lineage>
        <taxon>Bacteria</taxon>
        <taxon>Bacillati</taxon>
        <taxon>Actinomycetota</taxon>
        <taxon>Actinomycetes</taxon>
        <taxon>Propionibacteriales</taxon>
        <taxon>Nocardioidaceae</taxon>
        <taxon>Nocardioides</taxon>
    </lineage>
</organism>
<accession>A0ABN2X7H3</accession>
<dbReference type="Gene3D" id="3.40.630.30">
    <property type="match status" value="1"/>
</dbReference>
<dbReference type="CDD" id="cd04301">
    <property type="entry name" value="NAT_SF"/>
    <property type="match status" value="1"/>
</dbReference>
<dbReference type="Proteomes" id="UP001501161">
    <property type="component" value="Unassembled WGS sequence"/>
</dbReference>